<dbReference type="GO" id="GO:0006629">
    <property type="term" value="P:lipid metabolic process"/>
    <property type="evidence" value="ECO:0007669"/>
    <property type="project" value="InterPro"/>
</dbReference>
<protein>
    <recommendedName>
        <fullName evidence="9">Wax synthase domain-containing protein</fullName>
    </recommendedName>
</protein>
<keyword evidence="7 8" id="KW-0472">Membrane</keyword>
<dbReference type="AlphaFoldDB" id="A0A4Y9Y1U6"/>
<sequence>MADTRPELPVLSYLLLPDILSCILVAFGPPLWVRLLAFCAFFYTKLSGMHYYAVDEPAYNFTFGTLFLQQVLAAAHYMLTTNPVDDVRHERDVFKVSARELPLLKRIYWAAGYCFGPRSVGWSDQVANIPARPRISRWAFVRSHLLWMAWCLFLVDIAQTYQHTHPDLFHRPGETLVSVGADGYIMRCVNVVSTMSTVYAMINVHYSVCAIAAVSLGLSGPADWPNVSGRWADAYTVRKFWGKTWHQMLRRSLSSPGRLISRTLGFKRGTTASSYTQLYVAFILSGIQHSGGDYMADPALWRQSFTANPLFYQSFTFFFSQAVAITAEDAMIWVGRKLGLQESRATHLLGYASTFCLV</sequence>
<dbReference type="PANTHER" id="PTHR31595">
    <property type="entry name" value="LONG-CHAIN-ALCOHOL O-FATTY-ACYLTRANSFERASE 3-RELATED"/>
    <property type="match status" value="1"/>
</dbReference>
<evidence type="ECO:0000256" key="5">
    <source>
        <dbReference type="ARBA" id="ARBA00022692"/>
    </source>
</evidence>
<dbReference type="InterPro" id="IPR032805">
    <property type="entry name" value="Wax_synthase_dom"/>
</dbReference>
<proteinExistence type="inferred from homology"/>
<keyword evidence="4" id="KW-0808">Transferase</keyword>
<keyword evidence="6 8" id="KW-1133">Transmembrane helix</keyword>
<dbReference type="STRING" id="205917.A0A4Y9Y1U6"/>
<comment type="caution">
    <text evidence="10">The sequence shown here is derived from an EMBL/GenBank/DDBJ whole genome shotgun (WGS) entry which is preliminary data.</text>
</comment>
<gene>
    <name evidence="10" type="ORF">EVG20_g8926</name>
</gene>
<keyword evidence="11" id="KW-1185">Reference proteome</keyword>
<dbReference type="OrthoDB" id="1077582at2759"/>
<comment type="pathway">
    <text evidence="2">Secondary metabolite biosynthesis.</text>
</comment>
<feature type="transmembrane region" description="Helical" evidence="8">
    <location>
        <begin position="15"/>
        <end position="43"/>
    </location>
</feature>
<dbReference type="InterPro" id="IPR044851">
    <property type="entry name" value="Wax_synthase"/>
</dbReference>
<reference evidence="10 11" key="1">
    <citation type="submission" date="2019-02" db="EMBL/GenBank/DDBJ databases">
        <title>Genome sequencing of the rare red list fungi Dentipellis fragilis.</title>
        <authorList>
            <person name="Buettner E."/>
            <person name="Kellner H."/>
        </authorList>
    </citation>
    <scope>NUCLEOTIDE SEQUENCE [LARGE SCALE GENOMIC DNA]</scope>
    <source>
        <strain evidence="10 11">DSM 105465</strain>
    </source>
</reference>
<keyword evidence="5 8" id="KW-0812">Transmembrane</keyword>
<evidence type="ECO:0000256" key="4">
    <source>
        <dbReference type="ARBA" id="ARBA00022679"/>
    </source>
</evidence>
<dbReference type="Pfam" id="PF13813">
    <property type="entry name" value="MBOAT_2"/>
    <property type="match status" value="1"/>
</dbReference>
<evidence type="ECO:0000256" key="8">
    <source>
        <dbReference type="SAM" id="Phobius"/>
    </source>
</evidence>
<comment type="subcellular location">
    <subcellularLocation>
        <location evidence="1">Membrane</location>
        <topology evidence="1">Multi-pass membrane protein</topology>
    </subcellularLocation>
</comment>
<evidence type="ECO:0000259" key="9">
    <source>
        <dbReference type="Pfam" id="PF13813"/>
    </source>
</evidence>
<accession>A0A4Y9Y1U6</accession>
<evidence type="ECO:0000256" key="3">
    <source>
        <dbReference type="ARBA" id="ARBA00007282"/>
    </source>
</evidence>
<name>A0A4Y9Y1U6_9AGAM</name>
<evidence type="ECO:0000256" key="7">
    <source>
        <dbReference type="ARBA" id="ARBA00023136"/>
    </source>
</evidence>
<evidence type="ECO:0000313" key="10">
    <source>
        <dbReference type="EMBL" id="TFY56426.1"/>
    </source>
</evidence>
<comment type="similarity">
    <text evidence="3">Belongs to the wax synthase family.</text>
</comment>
<evidence type="ECO:0000256" key="1">
    <source>
        <dbReference type="ARBA" id="ARBA00004141"/>
    </source>
</evidence>
<evidence type="ECO:0000256" key="6">
    <source>
        <dbReference type="ARBA" id="ARBA00022989"/>
    </source>
</evidence>
<dbReference type="GO" id="GO:0016020">
    <property type="term" value="C:membrane"/>
    <property type="evidence" value="ECO:0007669"/>
    <property type="project" value="UniProtKB-SubCell"/>
</dbReference>
<dbReference type="Proteomes" id="UP000298327">
    <property type="component" value="Unassembled WGS sequence"/>
</dbReference>
<dbReference type="GO" id="GO:0008374">
    <property type="term" value="F:O-acyltransferase activity"/>
    <property type="evidence" value="ECO:0007669"/>
    <property type="project" value="InterPro"/>
</dbReference>
<dbReference type="EMBL" id="SEOQ01000829">
    <property type="protein sequence ID" value="TFY56426.1"/>
    <property type="molecule type" value="Genomic_DNA"/>
</dbReference>
<feature type="domain" description="Wax synthase" evidence="9">
    <location>
        <begin position="224"/>
        <end position="302"/>
    </location>
</feature>
<evidence type="ECO:0000313" key="11">
    <source>
        <dbReference type="Proteomes" id="UP000298327"/>
    </source>
</evidence>
<organism evidence="10 11">
    <name type="scientific">Dentipellis fragilis</name>
    <dbReference type="NCBI Taxonomy" id="205917"/>
    <lineage>
        <taxon>Eukaryota</taxon>
        <taxon>Fungi</taxon>
        <taxon>Dikarya</taxon>
        <taxon>Basidiomycota</taxon>
        <taxon>Agaricomycotina</taxon>
        <taxon>Agaricomycetes</taxon>
        <taxon>Russulales</taxon>
        <taxon>Hericiaceae</taxon>
        <taxon>Dentipellis</taxon>
    </lineage>
</organism>
<evidence type="ECO:0000256" key="2">
    <source>
        <dbReference type="ARBA" id="ARBA00005179"/>
    </source>
</evidence>
<dbReference type="PANTHER" id="PTHR31595:SF57">
    <property type="entry name" value="OS04G0481900 PROTEIN"/>
    <property type="match status" value="1"/>
</dbReference>